<dbReference type="PaxDb" id="665571-STHERM_c13520"/>
<feature type="transmembrane region" description="Helical" evidence="9">
    <location>
        <begin position="96"/>
        <end position="118"/>
    </location>
</feature>
<evidence type="ECO:0000256" key="4">
    <source>
        <dbReference type="ARBA" id="ARBA00022519"/>
    </source>
</evidence>
<reference evidence="11 12" key="2">
    <citation type="journal article" date="2010" name="J. Bacteriol.">
        <title>Genome sequence of the polysaccharide-degrading, thermophilic anaerobe Spirochaeta thermophila DSM 6192.</title>
        <authorList>
            <person name="Angelov A."/>
            <person name="Liebl S."/>
            <person name="Ballschmiter M."/>
            <person name="Bomeke M."/>
            <person name="Lehmann R."/>
            <person name="Liesegang H."/>
            <person name="Daniel R."/>
            <person name="Liebl W."/>
        </authorList>
    </citation>
    <scope>NUCLEOTIDE SEQUENCE [LARGE SCALE GENOMIC DNA]</scope>
    <source>
        <strain evidence="12">ATCC 49972 / DSM 6192 / RI 19.B1</strain>
    </source>
</reference>
<protein>
    <recommendedName>
        <fullName evidence="10">Tripartite ATP-independent periplasmic transporters DctQ component domain-containing protein</fullName>
    </recommendedName>
</protein>
<dbReference type="Proteomes" id="UP000001296">
    <property type="component" value="Chromosome"/>
</dbReference>
<dbReference type="HOGENOM" id="CLU_086356_9_1_12"/>
<dbReference type="InterPro" id="IPR055348">
    <property type="entry name" value="DctQ"/>
</dbReference>
<dbReference type="KEGG" id="sta:STHERM_c13520"/>
<dbReference type="GO" id="GO:0022857">
    <property type="term" value="F:transmembrane transporter activity"/>
    <property type="evidence" value="ECO:0007669"/>
    <property type="project" value="TreeGrafter"/>
</dbReference>
<evidence type="ECO:0000259" key="10">
    <source>
        <dbReference type="Pfam" id="PF04290"/>
    </source>
</evidence>
<comment type="similarity">
    <text evidence="8">Belongs to the TRAP transporter small permease family.</text>
</comment>
<accession>E0RU71</accession>
<gene>
    <name evidence="11" type="ordered locus">STHERM_c13520</name>
</gene>
<evidence type="ECO:0000256" key="6">
    <source>
        <dbReference type="ARBA" id="ARBA00022989"/>
    </source>
</evidence>
<sequence>MKQIVRILNLLYIGALFLAKILFALMVLIIFTNVVLRYVFNSGLRWSEEVSLVFLVWFAFISIALGVKQDLHIGLHLVNEESLPPLVNRILHILDYAVKGVVGVIMMVYGRILIAFTLRSILPATHWPAGVLYLILPLAGFFITVESLMGLLGIPTEQEAVESVLEGRMTIREYLQGVFHA</sequence>
<dbReference type="eggNOG" id="COG3090">
    <property type="taxonomic scope" value="Bacteria"/>
</dbReference>
<keyword evidence="7 9" id="KW-0472">Membrane</keyword>
<evidence type="ECO:0000313" key="12">
    <source>
        <dbReference type="Proteomes" id="UP000001296"/>
    </source>
</evidence>
<keyword evidence="5 9" id="KW-0812">Transmembrane</keyword>
<proteinExistence type="inferred from homology"/>
<feature type="transmembrane region" description="Helical" evidence="9">
    <location>
        <begin position="7"/>
        <end position="30"/>
    </location>
</feature>
<comment type="subcellular location">
    <subcellularLocation>
        <location evidence="1">Cell inner membrane</location>
        <topology evidence="1">Multi-pass membrane protein</topology>
    </subcellularLocation>
</comment>
<dbReference type="EMBL" id="CP001698">
    <property type="protein sequence ID" value="ADN02292.1"/>
    <property type="molecule type" value="Genomic_DNA"/>
</dbReference>
<dbReference type="PANTHER" id="PTHR35011">
    <property type="entry name" value="2,3-DIKETO-L-GULONATE TRAP TRANSPORTER SMALL PERMEASE PROTEIN YIAM"/>
    <property type="match status" value="1"/>
</dbReference>
<feature type="transmembrane region" description="Helical" evidence="9">
    <location>
        <begin position="130"/>
        <end position="154"/>
    </location>
</feature>
<evidence type="ECO:0000256" key="1">
    <source>
        <dbReference type="ARBA" id="ARBA00004429"/>
    </source>
</evidence>
<dbReference type="Pfam" id="PF04290">
    <property type="entry name" value="DctQ"/>
    <property type="match status" value="1"/>
</dbReference>
<dbReference type="InterPro" id="IPR007387">
    <property type="entry name" value="TRAP_DctQ"/>
</dbReference>
<keyword evidence="3" id="KW-1003">Cell membrane</keyword>
<keyword evidence="6 9" id="KW-1133">Transmembrane helix</keyword>
<evidence type="ECO:0000256" key="2">
    <source>
        <dbReference type="ARBA" id="ARBA00022448"/>
    </source>
</evidence>
<feature type="domain" description="Tripartite ATP-independent periplasmic transporters DctQ component" evidence="10">
    <location>
        <begin position="26"/>
        <end position="148"/>
    </location>
</feature>
<dbReference type="GO" id="GO:0015740">
    <property type="term" value="P:C4-dicarboxylate transport"/>
    <property type="evidence" value="ECO:0007669"/>
    <property type="project" value="TreeGrafter"/>
</dbReference>
<evidence type="ECO:0000256" key="7">
    <source>
        <dbReference type="ARBA" id="ARBA00023136"/>
    </source>
</evidence>
<organism evidence="11 12">
    <name type="scientific">Winmispira thermophila (strain ATCC 49972 / DSM 6192 / RI 19.B1)</name>
    <name type="common">Spirochaeta thermophila</name>
    <dbReference type="NCBI Taxonomy" id="665571"/>
    <lineage>
        <taxon>Bacteria</taxon>
        <taxon>Pseudomonadati</taxon>
        <taxon>Spirochaetota</taxon>
        <taxon>Spirochaetia</taxon>
        <taxon>Winmispirales</taxon>
        <taxon>Winmispiraceae</taxon>
        <taxon>Winmispira</taxon>
    </lineage>
</organism>
<evidence type="ECO:0000256" key="9">
    <source>
        <dbReference type="SAM" id="Phobius"/>
    </source>
</evidence>
<dbReference type="GO" id="GO:0005886">
    <property type="term" value="C:plasma membrane"/>
    <property type="evidence" value="ECO:0007669"/>
    <property type="project" value="UniProtKB-SubCell"/>
</dbReference>
<evidence type="ECO:0000256" key="5">
    <source>
        <dbReference type="ARBA" id="ARBA00022692"/>
    </source>
</evidence>
<dbReference type="RefSeq" id="WP_013314132.1">
    <property type="nucleotide sequence ID" value="NC_014484.1"/>
</dbReference>
<keyword evidence="2" id="KW-0813">Transport</keyword>
<reference key="1">
    <citation type="submission" date="2009-08" db="EMBL/GenBank/DDBJ databases">
        <title>The genome sequence of Spirochaeta thermophila DSM6192.</title>
        <authorList>
            <person name="Angelov A."/>
            <person name="Mientus M."/>
            <person name="Wittenberg S."/>
            <person name="Lehmann R."/>
            <person name="Liesegang H."/>
            <person name="Daniel R."/>
            <person name="Liebl W."/>
        </authorList>
    </citation>
    <scope>NUCLEOTIDE SEQUENCE</scope>
    <source>
        <strain>DSM 6192</strain>
    </source>
</reference>
<name>E0RU71_WINT6</name>
<dbReference type="PANTHER" id="PTHR35011:SF11">
    <property type="entry name" value="TRAP TRANSPORTER SMALL PERMEASE PROTEIN"/>
    <property type="match status" value="1"/>
</dbReference>
<evidence type="ECO:0000256" key="8">
    <source>
        <dbReference type="ARBA" id="ARBA00038436"/>
    </source>
</evidence>
<dbReference type="AlphaFoldDB" id="E0RU71"/>
<feature type="transmembrane region" description="Helical" evidence="9">
    <location>
        <begin position="50"/>
        <end position="67"/>
    </location>
</feature>
<evidence type="ECO:0000256" key="3">
    <source>
        <dbReference type="ARBA" id="ARBA00022475"/>
    </source>
</evidence>
<keyword evidence="4" id="KW-0997">Cell inner membrane</keyword>
<evidence type="ECO:0000313" key="11">
    <source>
        <dbReference type="EMBL" id="ADN02292.1"/>
    </source>
</evidence>